<dbReference type="PANTHER" id="PTHR33695:SF1">
    <property type="entry name" value="LIPOPROTEIN SIGNAL PEPTIDASE"/>
    <property type="match status" value="1"/>
</dbReference>
<comment type="similarity">
    <text evidence="1 9 11">Belongs to the peptidase A8 family.</text>
</comment>
<dbReference type="GO" id="GO:0006508">
    <property type="term" value="P:proteolysis"/>
    <property type="evidence" value="ECO:0007669"/>
    <property type="project" value="UniProtKB-KW"/>
</dbReference>
<evidence type="ECO:0000313" key="12">
    <source>
        <dbReference type="EMBL" id="CUO60949.1"/>
    </source>
</evidence>
<accession>A0A174GJ53</accession>
<evidence type="ECO:0000313" key="15">
    <source>
        <dbReference type="EMBL" id="NSE16186.1"/>
    </source>
</evidence>
<keyword evidence="3 9" id="KW-0645">Protease</keyword>
<comment type="function">
    <text evidence="9 10">This protein specifically catalyzes the removal of signal peptides from prolipoproteins.</text>
</comment>
<keyword evidence="4 9" id="KW-0812">Transmembrane</keyword>
<feature type="active site" evidence="9">
    <location>
        <position position="141"/>
    </location>
</feature>
<evidence type="ECO:0000313" key="13">
    <source>
        <dbReference type="EMBL" id="CUP09187.1"/>
    </source>
</evidence>
<evidence type="ECO:0000313" key="17">
    <source>
        <dbReference type="Proteomes" id="UP000095709"/>
    </source>
</evidence>
<comment type="pathway">
    <text evidence="9">Protein modification; lipoprotein biosynthesis (signal peptide cleavage).</text>
</comment>
<reference evidence="16 17" key="1">
    <citation type="submission" date="2015-09" db="EMBL/GenBank/DDBJ databases">
        <authorList>
            <consortium name="Pathogen Informatics"/>
        </authorList>
    </citation>
    <scope>NUCLEOTIDE SEQUENCE [LARGE SCALE GENOMIC DNA]</scope>
    <source>
        <strain evidence="12 16">2789STDY5608849</strain>
        <strain evidence="13 17">2789STDY5834885</strain>
    </source>
</reference>
<keyword evidence="12" id="KW-0449">Lipoprotein</keyword>
<feature type="transmembrane region" description="Helical" evidence="9">
    <location>
        <begin position="69"/>
        <end position="88"/>
    </location>
</feature>
<evidence type="ECO:0000256" key="6">
    <source>
        <dbReference type="ARBA" id="ARBA00022801"/>
    </source>
</evidence>
<dbReference type="Pfam" id="PF01252">
    <property type="entry name" value="Peptidase_A8"/>
    <property type="match status" value="1"/>
</dbReference>
<evidence type="ECO:0000313" key="18">
    <source>
        <dbReference type="Proteomes" id="UP000768180"/>
    </source>
</evidence>
<dbReference type="EMBL" id="CZAL01000005">
    <property type="protein sequence ID" value="CUP09187.1"/>
    <property type="molecule type" value="Genomic_DNA"/>
</dbReference>
<dbReference type="RefSeq" id="WP_022462862.1">
    <property type="nucleotide sequence ID" value="NZ_CABJFB010000006.1"/>
</dbReference>
<comment type="catalytic activity">
    <reaction evidence="9 10">
        <text>Release of signal peptides from bacterial membrane prolipoproteins. Hydrolyzes -Xaa-Yaa-Zaa-|-(S,diacylglyceryl)Cys-, in which Xaa is hydrophobic (preferably Leu), and Yaa (Ala or Ser) and Zaa (Gly or Ala) have small, neutral side chains.</text>
        <dbReference type="EC" id="3.4.23.36"/>
    </reaction>
</comment>
<dbReference type="HAMAP" id="MF_00161">
    <property type="entry name" value="LspA"/>
    <property type="match status" value="1"/>
</dbReference>
<dbReference type="UniPathway" id="UPA00665"/>
<feature type="transmembrane region" description="Helical" evidence="9">
    <location>
        <begin position="135"/>
        <end position="159"/>
    </location>
</feature>
<comment type="subcellular location">
    <subcellularLocation>
        <location evidence="9">Cell membrane</location>
        <topology evidence="9">Multi-pass membrane protein</topology>
    </subcellularLocation>
</comment>
<reference evidence="14" key="4">
    <citation type="submission" date="2022-01" db="EMBL/GenBank/DDBJ databases">
        <title>Collection of gut derived symbiotic bacterial strains cultured from healthy donors.</title>
        <authorList>
            <person name="Lin H."/>
            <person name="Kohout C."/>
            <person name="Waligurski E."/>
            <person name="Pamer E.G."/>
        </authorList>
    </citation>
    <scope>NUCLEOTIDE SEQUENCE</scope>
    <source>
        <strain evidence="14">DFI.5.49</strain>
    </source>
</reference>
<protein>
    <recommendedName>
        <fullName evidence="9">Lipoprotein signal peptidase</fullName>
        <ecNumber evidence="9">3.4.23.36</ecNumber>
    </recommendedName>
    <alternativeName>
        <fullName evidence="9">Prolipoprotein signal peptidase</fullName>
    </alternativeName>
    <alternativeName>
        <fullName evidence="9">Signal peptidase II</fullName>
        <shortName evidence="9">SPase II</shortName>
    </alternativeName>
</protein>
<dbReference type="OrthoDB" id="9810259at2"/>
<dbReference type="GO" id="GO:0005886">
    <property type="term" value="C:plasma membrane"/>
    <property type="evidence" value="ECO:0007669"/>
    <property type="project" value="UniProtKB-SubCell"/>
</dbReference>
<keyword evidence="8 9" id="KW-0472">Membrane</keyword>
<dbReference type="GeneID" id="79855399"/>
<keyword evidence="7 9" id="KW-1133">Transmembrane helix</keyword>
<dbReference type="EMBL" id="JAAITQ010000010">
    <property type="protein sequence ID" value="NSE16186.1"/>
    <property type="molecule type" value="Genomic_DNA"/>
</dbReference>
<dbReference type="GO" id="GO:0004190">
    <property type="term" value="F:aspartic-type endopeptidase activity"/>
    <property type="evidence" value="ECO:0007669"/>
    <property type="project" value="UniProtKB-UniRule"/>
</dbReference>
<reference evidence="15 18" key="2">
    <citation type="journal article" date="2020" name="Cell Host Microbe">
        <title>Functional and Genomic Variation between Human-Derived Isolates of Lachnospiraceae Reveals Inter- and Intra-Species Diversity.</title>
        <authorList>
            <person name="Sorbara M.T."/>
            <person name="Littmann E.R."/>
            <person name="Fontana E."/>
            <person name="Moody T.U."/>
            <person name="Kohout C.E."/>
            <person name="Gjonbalaj M."/>
            <person name="Eaton V."/>
            <person name="Seok R."/>
            <person name="Leiner I.M."/>
            <person name="Pamer E.G."/>
        </authorList>
    </citation>
    <scope>NUCLEOTIDE SEQUENCE [LARGE SCALE GENOMIC DNA]</scope>
    <source>
        <strain evidence="15 18">MSK.14.54</strain>
    </source>
</reference>
<dbReference type="NCBIfam" id="TIGR00077">
    <property type="entry name" value="lspA"/>
    <property type="match status" value="1"/>
</dbReference>
<dbReference type="EMBL" id="JAKNFS010000010">
    <property type="protein sequence ID" value="MCG4765530.1"/>
    <property type="molecule type" value="Genomic_DNA"/>
</dbReference>
<dbReference type="InterPro" id="IPR001872">
    <property type="entry name" value="Peptidase_A8"/>
</dbReference>
<evidence type="ECO:0000256" key="5">
    <source>
        <dbReference type="ARBA" id="ARBA00022750"/>
    </source>
</evidence>
<dbReference type="Proteomes" id="UP001199915">
    <property type="component" value="Unassembled WGS sequence"/>
</dbReference>
<proteinExistence type="inferred from homology"/>
<keyword evidence="18" id="KW-1185">Reference proteome</keyword>
<evidence type="ECO:0000256" key="2">
    <source>
        <dbReference type="ARBA" id="ARBA00022475"/>
    </source>
</evidence>
<dbReference type="STRING" id="1150298.ERS852406_02377"/>
<comment type="caution">
    <text evidence="9">Lacks conserved residue(s) required for the propagation of feature annotation.</text>
</comment>
<evidence type="ECO:0000256" key="1">
    <source>
        <dbReference type="ARBA" id="ARBA00006139"/>
    </source>
</evidence>
<evidence type="ECO:0000256" key="7">
    <source>
        <dbReference type="ARBA" id="ARBA00022989"/>
    </source>
</evidence>
<name>A0A174GJ53_9FIRM</name>
<organism evidence="12 16">
    <name type="scientific">Fusicatenibacter saccharivorans</name>
    <dbReference type="NCBI Taxonomy" id="1150298"/>
    <lineage>
        <taxon>Bacteria</taxon>
        <taxon>Bacillati</taxon>
        <taxon>Bacillota</taxon>
        <taxon>Clostridia</taxon>
        <taxon>Lachnospirales</taxon>
        <taxon>Lachnospiraceae</taxon>
        <taxon>Fusicatenibacter</taxon>
    </lineage>
</organism>
<dbReference type="Proteomes" id="UP000095709">
    <property type="component" value="Unassembled WGS sequence"/>
</dbReference>
<evidence type="ECO:0000256" key="9">
    <source>
        <dbReference type="HAMAP-Rule" id="MF_00161"/>
    </source>
</evidence>
<sequence length="178" mass="20397">MKSKKLSPLAVYLVCAAAIVLLLAADQYTKSLAVQYLKDQPSIELIPGVLELFYLENRGMAFGLLQDQYWLFAMMTVLFLIVMVIVFYKLPKTRRFLPLFAVLTVLTAGAVGNFYDRFLNHYVVDFIYVSLINFPVFNVADIYVTVSVAVFLLLYLLYYKDEDFAFLHKNAKKEESDG</sequence>
<evidence type="ECO:0000313" key="16">
    <source>
        <dbReference type="Proteomes" id="UP000095706"/>
    </source>
</evidence>
<evidence type="ECO:0000313" key="14">
    <source>
        <dbReference type="EMBL" id="MCG4765530.1"/>
    </source>
</evidence>
<dbReference type="Proteomes" id="UP000095706">
    <property type="component" value="Unassembled WGS sequence"/>
</dbReference>
<evidence type="ECO:0000256" key="3">
    <source>
        <dbReference type="ARBA" id="ARBA00022670"/>
    </source>
</evidence>
<gene>
    <name evidence="9 12" type="primary">lspA</name>
    <name evidence="12" type="ORF">ERS852406_02377</name>
    <name evidence="13" type="ORF">ERS852498_01234</name>
    <name evidence="15" type="ORF">G5B05_07110</name>
    <name evidence="14" type="ORF">L0N21_08410</name>
</gene>
<dbReference type="PROSITE" id="PS00855">
    <property type="entry name" value="SPASE_II"/>
    <property type="match status" value="1"/>
</dbReference>
<evidence type="ECO:0000256" key="11">
    <source>
        <dbReference type="RuleBase" id="RU004181"/>
    </source>
</evidence>
<feature type="transmembrane region" description="Helical" evidence="9">
    <location>
        <begin position="95"/>
        <end position="115"/>
    </location>
</feature>
<dbReference type="Proteomes" id="UP000768180">
    <property type="component" value="Unassembled WGS sequence"/>
</dbReference>
<feature type="active site" evidence="9">
    <location>
        <position position="125"/>
    </location>
</feature>
<dbReference type="PRINTS" id="PR00781">
    <property type="entry name" value="LIPOSIGPTASE"/>
</dbReference>
<keyword evidence="5 9" id="KW-0064">Aspartyl protease</keyword>
<dbReference type="EMBL" id="CYYV01000011">
    <property type="protein sequence ID" value="CUO60949.1"/>
    <property type="molecule type" value="Genomic_DNA"/>
</dbReference>
<keyword evidence="2 9" id="KW-1003">Cell membrane</keyword>
<evidence type="ECO:0000256" key="4">
    <source>
        <dbReference type="ARBA" id="ARBA00022692"/>
    </source>
</evidence>
<reference evidence="15" key="3">
    <citation type="submission" date="2020-02" db="EMBL/GenBank/DDBJ databases">
        <authorList>
            <person name="Littmann E."/>
            <person name="Sorbara M."/>
        </authorList>
    </citation>
    <scope>NUCLEOTIDE SEQUENCE</scope>
    <source>
        <strain evidence="15">MSK.14.54</strain>
    </source>
</reference>
<dbReference type="AlphaFoldDB" id="A0A174GJ53"/>
<keyword evidence="6 9" id="KW-0378">Hydrolase</keyword>
<dbReference type="EC" id="3.4.23.36" evidence="9"/>
<evidence type="ECO:0000256" key="8">
    <source>
        <dbReference type="ARBA" id="ARBA00023136"/>
    </source>
</evidence>
<evidence type="ECO:0000256" key="10">
    <source>
        <dbReference type="RuleBase" id="RU000594"/>
    </source>
</evidence>
<dbReference type="PANTHER" id="PTHR33695">
    <property type="entry name" value="LIPOPROTEIN SIGNAL PEPTIDASE"/>
    <property type="match status" value="1"/>
</dbReference>